<dbReference type="GO" id="GO:0015628">
    <property type="term" value="P:protein secretion by the type II secretion system"/>
    <property type="evidence" value="ECO:0007669"/>
    <property type="project" value="InterPro"/>
</dbReference>
<accession>A0A9D1FWU9</accession>
<dbReference type="EMBL" id="DVJO01000164">
    <property type="protein sequence ID" value="HIS83428.1"/>
    <property type="molecule type" value="Genomic_DNA"/>
</dbReference>
<gene>
    <name evidence="3" type="ORF">IAD41_07480</name>
</gene>
<evidence type="ECO:0000313" key="3">
    <source>
        <dbReference type="EMBL" id="HIS83428.1"/>
    </source>
</evidence>
<dbReference type="InterPro" id="IPR000983">
    <property type="entry name" value="Bac_GSPG_pilin"/>
</dbReference>
<protein>
    <submittedName>
        <fullName evidence="3">Type II secretion system protein</fullName>
    </submittedName>
</protein>
<sequence>MSKASSKQFLSPKASFTLAEVLTTLGIIGILAAMTLPSLISRNQNKALETALKKNYSVIQQAFEMYQAEHGERLTHQILYNGGSYLKFKDIIMPYFNVLRDCGIGAQIDKACIPYSGNETMDNERNFKKYRTYSGNSIKRLSLFDDGQFVLMDGSLILIEYSTSLMTVDVNGYLKNPNRLGHDLFTFQLMNDGRILPMGAPDTQYADKSRYCSTTSTEQFNGIACTYYALTDKSYFNNLPR</sequence>
<reference evidence="3" key="2">
    <citation type="journal article" date="2021" name="PeerJ">
        <title>Extensive microbial diversity within the chicken gut microbiome revealed by metagenomics and culture.</title>
        <authorList>
            <person name="Gilroy R."/>
            <person name="Ravi A."/>
            <person name="Getino M."/>
            <person name="Pursley I."/>
            <person name="Horton D.L."/>
            <person name="Alikhan N.F."/>
            <person name="Baker D."/>
            <person name="Gharbi K."/>
            <person name="Hall N."/>
            <person name="Watson M."/>
            <person name="Adriaenssens E.M."/>
            <person name="Foster-Nyarko E."/>
            <person name="Jarju S."/>
            <person name="Secka A."/>
            <person name="Antonio M."/>
            <person name="Oren A."/>
            <person name="Chaudhuri R.R."/>
            <person name="La Ragione R."/>
            <person name="Hildebrand F."/>
            <person name="Pallen M.J."/>
        </authorList>
    </citation>
    <scope>NUCLEOTIDE SEQUENCE</scope>
    <source>
        <strain evidence="3">CHK152-2994</strain>
    </source>
</reference>
<reference evidence="3" key="1">
    <citation type="submission" date="2020-10" db="EMBL/GenBank/DDBJ databases">
        <authorList>
            <person name="Gilroy R."/>
        </authorList>
    </citation>
    <scope>NUCLEOTIDE SEQUENCE</scope>
    <source>
        <strain evidence="3">CHK152-2994</strain>
    </source>
</reference>
<feature type="transmembrane region" description="Helical" evidence="2">
    <location>
        <begin position="21"/>
        <end position="40"/>
    </location>
</feature>
<keyword evidence="1" id="KW-0488">Methylation</keyword>
<dbReference type="Proteomes" id="UP000824139">
    <property type="component" value="Unassembled WGS sequence"/>
</dbReference>
<dbReference type="GO" id="GO:0015627">
    <property type="term" value="C:type II protein secretion system complex"/>
    <property type="evidence" value="ECO:0007669"/>
    <property type="project" value="InterPro"/>
</dbReference>
<dbReference type="PRINTS" id="PR00813">
    <property type="entry name" value="BCTERIALGSPG"/>
</dbReference>
<name>A0A9D1FWU9_9BACT</name>
<evidence type="ECO:0000256" key="1">
    <source>
        <dbReference type="ARBA" id="ARBA00022481"/>
    </source>
</evidence>
<dbReference type="Gene3D" id="3.30.700.10">
    <property type="entry name" value="Glycoprotein, Type 4 Pilin"/>
    <property type="match status" value="1"/>
</dbReference>
<dbReference type="SUPFAM" id="SSF54523">
    <property type="entry name" value="Pili subunits"/>
    <property type="match status" value="1"/>
</dbReference>
<dbReference type="AlphaFoldDB" id="A0A9D1FWU9"/>
<keyword evidence="2" id="KW-0472">Membrane</keyword>
<evidence type="ECO:0000313" key="4">
    <source>
        <dbReference type="Proteomes" id="UP000824139"/>
    </source>
</evidence>
<dbReference type="InterPro" id="IPR045584">
    <property type="entry name" value="Pilin-like"/>
</dbReference>
<organism evidence="3 4">
    <name type="scientific">Candidatus Scatenecus faecavium</name>
    <dbReference type="NCBI Taxonomy" id="2840915"/>
    <lineage>
        <taxon>Bacteria</taxon>
        <taxon>Candidatus Scatenecus</taxon>
    </lineage>
</organism>
<keyword evidence="2" id="KW-1133">Transmembrane helix</keyword>
<proteinExistence type="predicted"/>
<evidence type="ECO:0000256" key="2">
    <source>
        <dbReference type="SAM" id="Phobius"/>
    </source>
</evidence>
<keyword evidence="2" id="KW-0812">Transmembrane</keyword>
<comment type="caution">
    <text evidence="3">The sequence shown here is derived from an EMBL/GenBank/DDBJ whole genome shotgun (WGS) entry which is preliminary data.</text>
</comment>